<accession>A0A1P8UE24</accession>
<dbReference type="InterPro" id="IPR014030">
    <property type="entry name" value="Ketoacyl_synth_N"/>
</dbReference>
<keyword evidence="3" id="KW-1185">Reference proteome</keyword>
<dbReference type="EMBL" id="CP019434">
    <property type="protein sequence ID" value="APZ42056.1"/>
    <property type="molecule type" value="Genomic_DNA"/>
</dbReference>
<dbReference type="Gene3D" id="3.40.47.10">
    <property type="match status" value="1"/>
</dbReference>
<dbReference type="InterPro" id="IPR016039">
    <property type="entry name" value="Thiolase-like"/>
</dbReference>
<protein>
    <recommendedName>
        <fullName evidence="1">Beta-ketoacyl synthase-like N-terminal domain-containing protein</fullName>
    </recommendedName>
</protein>
<dbReference type="RefSeq" id="WP_076835429.1">
    <property type="nucleotide sequence ID" value="NZ_CP019434.1"/>
</dbReference>
<dbReference type="SUPFAM" id="SSF53901">
    <property type="entry name" value="Thiolase-like"/>
    <property type="match status" value="1"/>
</dbReference>
<feature type="domain" description="Beta-ketoacyl synthase-like N-terminal" evidence="1">
    <location>
        <begin position="39"/>
        <end position="207"/>
    </location>
</feature>
<evidence type="ECO:0000259" key="1">
    <source>
        <dbReference type="Pfam" id="PF13723"/>
    </source>
</evidence>
<evidence type="ECO:0000313" key="3">
    <source>
        <dbReference type="Proteomes" id="UP000243807"/>
    </source>
</evidence>
<dbReference type="GO" id="GO:0016746">
    <property type="term" value="F:acyltransferase activity"/>
    <property type="evidence" value="ECO:0007669"/>
    <property type="project" value="InterPro"/>
</dbReference>
<dbReference type="OrthoDB" id="9798676at2"/>
<dbReference type="STRING" id="1765967.BW247_02220"/>
<gene>
    <name evidence="2" type="ORF">BW247_02220</name>
</gene>
<sequence length="268" mass="27806">MTVCSILGIGLYAPGLESFAQAAPILRGDRAYTHTPLPPPQPLCLPRNERRRTTATIRLALTAARQALDTAACNPAALATVFASSSGDMPLVDAICSTLASTDRALSPTHFHNSVHNAPAGYWSIAMDAHAPSASLGAYDASFAAGLLEAATLCVAENRGVLLVAYEQAMAQPFDTVRPIGADCAVALVLAAPREDAPTIDLELTTDTPTPCADHALEALRTDNPAARALPLLAALAGDTPTRLVLPYLDADSGIAVTYTPAQVPCTP</sequence>
<dbReference type="Proteomes" id="UP000243807">
    <property type="component" value="Chromosome"/>
</dbReference>
<dbReference type="KEGG" id="afy:BW247_02220"/>
<organism evidence="2 3">
    <name type="scientific">Acidihalobacter ferrooxydans</name>
    <dbReference type="NCBI Taxonomy" id="1765967"/>
    <lineage>
        <taxon>Bacteria</taxon>
        <taxon>Pseudomonadati</taxon>
        <taxon>Pseudomonadota</taxon>
        <taxon>Gammaproteobacteria</taxon>
        <taxon>Chromatiales</taxon>
        <taxon>Ectothiorhodospiraceae</taxon>
        <taxon>Acidihalobacter</taxon>
    </lineage>
</organism>
<reference evidence="2 3" key="1">
    <citation type="submission" date="2017-01" db="EMBL/GenBank/DDBJ databases">
        <title>Draft sequence of Acidihalobacter ferrooxidans strain DSM 14175 (strain V8).</title>
        <authorList>
            <person name="Khaleque H.N."/>
            <person name="Ramsay J.P."/>
            <person name="Murphy R.J.T."/>
            <person name="Kaksonen A.H."/>
            <person name="Boxall N.J."/>
            <person name="Watkin E.L.J."/>
        </authorList>
    </citation>
    <scope>NUCLEOTIDE SEQUENCE [LARGE SCALE GENOMIC DNA]</scope>
    <source>
        <strain evidence="2 3">V8</strain>
    </source>
</reference>
<dbReference type="Pfam" id="PF13723">
    <property type="entry name" value="Ketoacyl-synt_2"/>
    <property type="match status" value="1"/>
</dbReference>
<dbReference type="AlphaFoldDB" id="A0A1P8UE24"/>
<name>A0A1P8UE24_9GAMM</name>
<proteinExistence type="predicted"/>
<evidence type="ECO:0000313" key="2">
    <source>
        <dbReference type="EMBL" id="APZ42056.1"/>
    </source>
</evidence>